<proteinExistence type="predicted"/>
<protein>
    <submittedName>
        <fullName evidence="2">Uncharacterized protein</fullName>
    </submittedName>
</protein>
<dbReference type="Proteomes" id="UP000626844">
    <property type="component" value="Unassembled WGS sequence"/>
</dbReference>
<dbReference type="RefSeq" id="WP_191158721.1">
    <property type="nucleotide sequence ID" value="NZ_JACXAI010000015.1"/>
</dbReference>
<dbReference type="EMBL" id="JACXAI010000015">
    <property type="protein sequence ID" value="MBD1381131.1"/>
    <property type="molecule type" value="Genomic_DNA"/>
</dbReference>
<comment type="caution">
    <text evidence="2">The sequence shown here is derived from an EMBL/GenBank/DDBJ whole genome shotgun (WGS) entry which is preliminary data.</text>
</comment>
<evidence type="ECO:0000313" key="2">
    <source>
        <dbReference type="EMBL" id="MBD1381131.1"/>
    </source>
</evidence>
<keyword evidence="1" id="KW-0175">Coiled coil</keyword>
<gene>
    <name evidence="2" type="ORF">IC621_12900</name>
</gene>
<accession>A0A926NH09</accession>
<feature type="coiled-coil region" evidence="1">
    <location>
        <begin position="109"/>
        <end position="168"/>
    </location>
</feature>
<sequence>MELHLQTGKYKNIPFPYFLTDRKLRIISASKTTLTEFPKVNNFLDVVGAGSKKKAVKFILQTPSISKIELNLRSMNVPSAIYDVYVQYEGKNYIHIFCVNKNSGIFAVQEALNKIEAELHEDNENLREKNAQLEDKLREDTESQTLAIHELQDSLNRVKNLIEKVNQDLTDPEKKNDVKAALDEIDHLNDLIFRGFDVIKT</sequence>
<organism evidence="2 3">
    <name type="scientific">Metabacillus arenae</name>
    <dbReference type="NCBI Taxonomy" id="2771434"/>
    <lineage>
        <taxon>Bacteria</taxon>
        <taxon>Bacillati</taxon>
        <taxon>Bacillota</taxon>
        <taxon>Bacilli</taxon>
        <taxon>Bacillales</taxon>
        <taxon>Bacillaceae</taxon>
        <taxon>Metabacillus</taxon>
    </lineage>
</organism>
<reference evidence="2" key="1">
    <citation type="submission" date="2020-09" db="EMBL/GenBank/DDBJ databases">
        <title>A novel bacterium of genus Bacillus, isolated from South China Sea.</title>
        <authorList>
            <person name="Huang H."/>
            <person name="Mo K."/>
            <person name="Hu Y."/>
        </authorList>
    </citation>
    <scope>NUCLEOTIDE SEQUENCE</scope>
    <source>
        <strain evidence="2">IB182487</strain>
    </source>
</reference>
<name>A0A926NH09_9BACI</name>
<evidence type="ECO:0000313" key="3">
    <source>
        <dbReference type="Proteomes" id="UP000626844"/>
    </source>
</evidence>
<dbReference type="AlphaFoldDB" id="A0A926NH09"/>
<evidence type="ECO:0000256" key="1">
    <source>
        <dbReference type="SAM" id="Coils"/>
    </source>
</evidence>
<dbReference type="Gene3D" id="1.10.287.130">
    <property type="match status" value="1"/>
</dbReference>
<keyword evidence="3" id="KW-1185">Reference proteome</keyword>